<dbReference type="Pfam" id="PF10021">
    <property type="entry name" value="PARG_cat_microb"/>
    <property type="match status" value="1"/>
</dbReference>
<dbReference type="PIRSF" id="PIRSF014899">
    <property type="entry name" value="UCP014899"/>
    <property type="match status" value="1"/>
</dbReference>
<keyword evidence="3" id="KW-1185">Reference proteome</keyword>
<feature type="domain" description="Microbial-type PARG catalytic" evidence="1">
    <location>
        <begin position="10"/>
        <end position="169"/>
    </location>
</feature>
<evidence type="ECO:0000313" key="3">
    <source>
        <dbReference type="Proteomes" id="UP000007523"/>
    </source>
</evidence>
<dbReference type="RefSeq" id="WP_014372264.1">
    <property type="nucleotide sequence ID" value="NC_016935.1"/>
</dbReference>
<organism evidence="2 3">
    <name type="scientific">Paenibacillus mucilaginosus 3016</name>
    <dbReference type="NCBI Taxonomy" id="1116391"/>
    <lineage>
        <taxon>Bacteria</taxon>
        <taxon>Bacillati</taxon>
        <taxon>Bacillota</taxon>
        <taxon>Bacilli</taxon>
        <taxon>Bacillales</taxon>
        <taxon>Paenibacillaceae</taxon>
        <taxon>Paenibacillus</taxon>
    </lineage>
</organism>
<dbReference type="EMBL" id="CP003235">
    <property type="protein sequence ID" value="AFC33198.1"/>
    <property type="molecule type" value="Genomic_DNA"/>
</dbReference>
<dbReference type="PANTHER" id="PTHR35596">
    <property type="entry name" value="DUF2263 DOMAIN-CONTAINING PROTEIN"/>
    <property type="match status" value="1"/>
</dbReference>
<dbReference type="Gene3D" id="3.40.220.10">
    <property type="entry name" value="Leucine Aminopeptidase, subunit E, domain 1"/>
    <property type="match status" value="1"/>
</dbReference>
<dbReference type="HOGENOM" id="CLU_024412_4_1_9"/>
<sequence length="289" mass="31387">MNRSNRAAVAAQTLEMLEAGGYGDAAGEWVDLRTAQEAAVRGSVLYRPGTDEELRGRALARLQEASVANAGSPAAMRIELTPETTLAAAHRCWLEDGEPAACLNFASAKNPGGGFLGGSQAQEESLARASGLYPCIVQMQEMYEYNRGRRTALYSDYMIYSPAVPVFRDDEDRLLPEAYPAAFITAPAVNAGVVREREPEAAEQIGSVMRGRIRRVLYAAMLHGHCTVVLGAYGCGVFRNRPQEVAAWFREVLAEEAFAGAFVRVVFAVYDRSAGQETFRAFEKEFGGG</sequence>
<evidence type="ECO:0000313" key="2">
    <source>
        <dbReference type="EMBL" id="AFC33198.1"/>
    </source>
</evidence>
<evidence type="ECO:0000259" key="1">
    <source>
        <dbReference type="Pfam" id="PF10021"/>
    </source>
</evidence>
<name>H6NKR1_9BACL</name>
<dbReference type="KEGG" id="pmq:PM3016_6575"/>
<accession>H6NKR1</accession>
<gene>
    <name evidence="2" type="ORF">PM3016_6575</name>
</gene>
<dbReference type="NCBIfam" id="TIGR02452">
    <property type="entry name" value="TIGR02452 family protein"/>
    <property type="match status" value="1"/>
</dbReference>
<dbReference type="AlphaFoldDB" id="H6NKR1"/>
<dbReference type="InterPro" id="IPR012664">
    <property type="entry name" value="CHP02452"/>
</dbReference>
<protein>
    <recommendedName>
        <fullName evidence="1">Microbial-type PARG catalytic domain-containing protein</fullName>
    </recommendedName>
</protein>
<dbReference type="InterPro" id="IPR043472">
    <property type="entry name" value="Macro_dom-like"/>
</dbReference>
<proteinExistence type="predicted"/>
<dbReference type="PANTHER" id="PTHR35596:SF1">
    <property type="entry name" value="MICROBIAL-TYPE PARG CATALYTIC DOMAIN-CONTAINING PROTEIN"/>
    <property type="match status" value="1"/>
</dbReference>
<dbReference type="InterPro" id="IPR019261">
    <property type="entry name" value="PARG_cat_microbial"/>
</dbReference>
<dbReference type="SUPFAM" id="SSF52949">
    <property type="entry name" value="Macro domain-like"/>
    <property type="match status" value="1"/>
</dbReference>
<reference evidence="2 3" key="1">
    <citation type="journal article" date="2012" name="J. Bacteriol.">
        <title>Complete Genome Sequence of Paenibacillus mucilaginosus 3016, a Bacterium Functional as Microbial Fertilizer.</title>
        <authorList>
            <person name="Ma M."/>
            <person name="Wang Z."/>
            <person name="Li L."/>
            <person name="Jiang X."/>
            <person name="Guan D."/>
            <person name="Cao F."/>
            <person name="Chen H."/>
            <person name="Wang X."/>
            <person name="Shen D."/>
            <person name="Du B."/>
            <person name="Li J."/>
        </authorList>
    </citation>
    <scope>NUCLEOTIDE SEQUENCE [LARGE SCALE GENOMIC DNA]</scope>
    <source>
        <strain evidence="2 3">3016</strain>
    </source>
</reference>
<dbReference type="STRING" id="1116391.PM3016_6575"/>
<dbReference type="Proteomes" id="UP000007523">
    <property type="component" value="Chromosome"/>
</dbReference>